<accession>A0A1G9ZHC5</accession>
<evidence type="ECO:0000256" key="2">
    <source>
        <dbReference type="SAM" id="SignalP"/>
    </source>
</evidence>
<keyword evidence="1" id="KW-0472">Membrane</keyword>
<evidence type="ECO:0000313" key="3">
    <source>
        <dbReference type="EMBL" id="SDN20565.1"/>
    </source>
</evidence>
<proteinExistence type="predicted"/>
<dbReference type="AlphaFoldDB" id="A0A1G9ZHC5"/>
<evidence type="ECO:0000313" key="4">
    <source>
        <dbReference type="Proteomes" id="UP000199602"/>
    </source>
</evidence>
<dbReference type="Gene3D" id="6.10.250.2540">
    <property type="match status" value="1"/>
</dbReference>
<keyword evidence="2" id="KW-0732">Signal</keyword>
<reference evidence="3 4" key="1">
    <citation type="submission" date="2016-10" db="EMBL/GenBank/DDBJ databases">
        <authorList>
            <person name="de Groot N.N."/>
        </authorList>
    </citation>
    <scope>NUCLEOTIDE SEQUENCE [LARGE SCALE GENOMIC DNA]</scope>
    <source>
        <strain evidence="3 4">DSM 15269</strain>
    </source>
</reference>
<feature type="transmembrane region" description="Helical" evidence="1">
    <location>
        <begin position="106"/>
        <end position="127"/>
    </location>
</feature>
<dbReference type="RefSeq" id="WP_092061516.1">
    <property type="nucleotide sequence ID" value="NZ_FNIN01000001.1"/>
</dbReference>
<evidence type="ECO:0000256" key="1">
    <source>
        <dbReference type="SAM" id="Phobius"/>
    </source>
</evidence>
<keyword evidence="1" id="KW-1133">Transmembrane helix</keyword>
<gene>
    <name evidence="3" type="ORF">SAMN04488516_10122</name>
</gene>
<dbReference type="Proteomes" id="UP000199602">
    <property type="component" value="Unassembled WGS sequence"/>
</dbReference>
<dbReference type="Gene3D" id="3.90.20.10">
    <property type="match status" value="1"/>
</dbReference>
<keyword evidence="1" id="KW-0812">Transmembrane</keyword>
<feature type="chain" id="PRO_5011707507" evidence="2">
    <location>
        <begin position="24"/>
        <end position="177"/>
    </location>
</feature>
<dbReference type="STRING" id="206665.SAMN04488516_10122"/>
<keyword evidence="4" id="KW-1185">Reference proteome</keyword>
<feature type="signal peptide" evidence="2">
    <location>
        <begin position="1"/>
        <end position="23"/>
    </location>
</feature>
<organism evidence="3 4">
    <name type="scientific">Desulfonauticus submarinus</name>
    <dbReference type="NCBI Taxonomy" id="206665"/>
    <lineage>
        <taxon>Bacteria</taxon>
        <taxon>Pseudomonadati</taxon>
        <taxon>Thermodesulfobacteriota</taxon>
        <taxon>Desulfovibrionia</taxon>
        <taxon>Desulfovibrionales</taxon>
        <taxon>Desulfonauticaceae</taxon>
        <taxon>Desulfonauticus</taxon>
    </lineage>
</organism>
<dbReference type="EMBL" id="FNIN01000001">
    <property type="protein sequence ID" value="SDN20565.1"/>
    <property type="molecule type" value="Genomic_DNA"/>
</dbReference>
<sequence>MNKVKIILLGLAFIIGMPSLVFAMTTTEEKRLFQDIAEIKATLKVFMHQVDKRFEQIDKRFEEMDKRFEKRFEQIDKRFEQIDKRFEQIDKRFDQINNRFEDFRTFLWMIVGIFTTLTGVVIAFAYWDRRTVIKAAVDETISKIEKVGRLKDLIYALRELAKTDKKLAEVLRSFNLL</sequence>
<name>A0A1G9ZHC5_9BACT</name>
<protein>
    <submittedName>
        <fullName evidence="3">Uncharacterized protein</fullName>
    </submittedName>
</protein>
<dbReference type="OrthoDB" id="9795653at2"/>